<keyword evidence="7" id="KW-0131">Cell cycle</keyword>
<dbReference type="GO" id="GO:0006281">
    <property type="term" value="P:DNA repair"/>
    <property type="evidence" value="ECO:0007669"/>
    <property type="project" value="InterPro"/>
</dbReference>
<keyword evidence="5" id="KW-0067">ATP-binding</keyword>
<proteinExistence type="inferred from homology"/>
<dbReference type="Gene3D" id="3.40.50.300">
    <property type="entry name" value="P-loop containing nucleotide triphosphate hydrolases"/>
    <property type="match status" value="1"/>
</dbReference>
<dbReference type="GO" id="GO:0000077">
    <property type="term" value="P:DNA damage checkpoint signaling"/>
    <property type="evidence" value="ECO:0007669"/>
    <property type="project" value="TreeGrafter"/>
</dbReference>
<comment type="caution">
    <text evidence="8">The sequence shown here is derived from an EMBL/GenBank/DDBJ whole genome shotgun (WGS) entry which is preliminary data.</text>
</comment>
<keyword evidence="9" id="KW-1185">Reference proteome</keyword>
<keyword evidence="3" id="KW-0547">Nucleotide-binding</keyword>
<dbReference type="InterPro" id="IPR027417">
    <property type="entry name" value="P-loop_NTPase"/>
</dbReference>
<dbReference type="GO" id="GO:0003682">
    <property type="term" value="F:chromatin binding"/>
    <property type="evidence" value="ECO:0007669"/>
    <property type="project" value="TreeGrafter"/>
</dbReference>
<accession>A0AAV0J808</accession>
<comment type="similarity">
    <text evidence="2">Belongs to the rad17/RAD24 family.</text>
</comment>
<evidence type="ECO:0000256" key="1">
    <source>
        <dbReference type="ARBA" id="ARBA00004123"/>
    </source>
</evidence>
<evidence type="ECO:0000256" key="2">
    <source>
        <dbReference type="ARBA" id="ARBA00006168"/>
    </source>
</evidence>
<comment type="subcellular location">
    <subcellularLocation>
        <location evidence="1">Nucleus</location>
    </subcellularLocation>
</comment>
<sequence length="489" mass="55455">MTTDCKPDESGLFGAQVMVENVEETGVLQHERGRADCLNGESQVDNRLWTDKYQPKIAREWEICSHLCMCKGAGLQNLEVSTSECRNGTGVRRRFGEALGSQFFKRSVESPVKPLGGFMKFSFTPLDYEVMQEHENKLIDFESKADKHNIHGLTETCGKSDNKTKTSILFEDVDVIFPQDSGFISAIQNIADNAKGPVVLTSNSDNPVLPEKLDRLYVNFKMPAHKDLLQHVYKVFSSEKSYSEPHVIEKIVECCHGDIRKVIMHAQFWCQGKQFRETGTPKLQGSLIFSPEPAHQLLPKMIPWDCPSQFSELIEKEITRSLLQSEENYLAVRTTEVKSEVMHDGLVTCGFRKDSTEARKKAMLDRSCLEFDHDAFVTSTSPVTFVRLNCRRKLDHVVSSDSEDDTQNFITLGEIPSDDMSRKNYLSRQADFESSLRAEELKENCYQYSENAVDLHSNQICQAIDISCVPQSSFVPETKIDDETRLSVD</sequence>
<dbReference type="GO" id="GO:0005634">
    <property type="term" value="C:nucleus"/>
    <property type="evidence" value="ECO:0007669"/>
    <property type="project" value="UniProtKB-SubCell"/>
</dbReference>
<keyword evidence="6" id="KW-0539">Nucleus</keyword>
<gene>
    <name evidence="8" type="ORF">LITE_LOCUS12738</name>
</gene>
<evidence type="ECO:0000256" key="6">
    <source>
        <dbReference type="ARBA" id="ARBA00023242"/>
    </source>
</evidence>
<evidence type="ECO:0000256" key="4">
    <source>
        <dbReference type="ARBA" id="ARBA00022763"/>
    </source>
</evidence>
<reference evidence="8" key="1">
    <citation type="submission" date="2022-08" db="EMBL/GenBank/DDBJ databases">
        <authorList>
            <person name="Gutierrez-Valencia J."/>
        </authorList>
    </citation>
    <scope>NUCLEOTIDE SEQUENCE</scope>
</reference>
<dbReference type="GO" id="GO:0003689">
    <property type="term" value="F:DNA clamp loader activity"/>
    <property type="evidence" value="ECO:0007669"/>
    <property type="project" value="TreeGrafter"/>
</dbReference>
<organism evidence="8 9">
    <name type="scientific">Linum tenue</name>
    <dbReference type="NCBI Taxonomy" id="586396"/>
    <lineage>
        <taxon>Eukaryota</taxon>
        <taxon>Viridiplantae</taxon>
        <taxon>Streptophyta</taxon>
        <taxon>Embryophyta</taxon>
        <taxon>Tracheophyta</taxon>
        <taxon>Spermatophyta</taxon>
        <taxon>Magnoliopsida</taxon>
        <taxon>eudicotyledons</taxon>
        <taxon>Gunneridae</taxon>
        <taxon>Pentapetalae</taxon>
        <taxon>rosids</taxon>
        <taxon>fabids</taxon>
        <taxon>Malpighiales</taxon>
        <taxon>Linaceae</taxon>
        <taxon>Linum</taxon>
    </lineage>
</organism>
<protein>
    <submittedName>
        <fullName evidence="8">Uncharacterized protein</fullName>
    </submittedName>
</protein>
<name>A0AAV0J808_9ROSI</name>
<evidence type="ECO:0000256" key="3">
    <source>
        <dbReference type="ARBA" id="ARBA00022741"/>
    </source>
</evidence>
<dbReference type="Gene3D" id="1.10.8.60">
    <property type="match status" value="1"/>
</dbReference>
<evidence type="ECO:0000313" key="8">
    <source>
        <dbReference type="EMBL" id="CAI0405028.1"/>
    </source>
</evidence>
<dbReference type="GO" id="GO:0033314">
    <property type="term" value="P:mitotic DNA replication checkpoint signaling"/>
    <property type="evidence" value="ECO:0007669"/>
    <property type="project" value="TreeGrafter"/>
</dbReference>
<dbReference type="EMBL" id="CAMGYJ010000004">
    <property type="protein sequence ID" value="CAI0405028.1"/>
    <property type="molecule type" value="Genomic_DNA"/>
</dbReference>
<evidence type="ECO:0000313" key="9">
    <source>
        <dbReference type="Proteomes" id="UP001154282"/>
    </source>
</evidence>
<dbReference type="Proteomes" id="UP001154282">
    <property type="component" value="Unassembled WGS sequence"/>
</dbReference>
<dbReference type="PANTHER" id="PTHR12172">
    <property type="entry name" value="CELL CYCLE CHECKPOINT PROTEIN RAD17"/>
    <property type="match status" value="1"/>
</dbReference>
<keyword evidence="4" id="KW-0227">DNA damage</keyword>
<dbReference type="GO" id="GO:0005524">
    <property type="term" value="F:ATP binding"/>
    <property type="evidence" value="ECO:0007669"/>
    <property type="project" value="UniProtKB-KW"/>
</dbReference>
<dbReference type="SUPFAM" id="SSF52540">
    <property type="entry name" value="P-loop containing nucleoside triphosphate hydrolases"/>
    <property type="match status" value="1"/>
</dbReference>
<dbReference type="PANTHER" id="PTHR12172:SF1">
    <property type="entry name" value="P-LOOP CONTAINING NUCLEOSIDE TRIPHOSPHATE HYDROLASES SUPERFAMILY PROTEIN"/>
    <property type="match status" value="1"/>
</dbReference>
<evidence type="ECO:0000256" key="7">
    <source>
        <dbReference type="ARBA" id="ARBA00023306"/>
    </source>
</evidence>
<dbReference type="InterPro" id="IPR004582">
    <property type="entry name" value="Checkpoint_prot_Rad17_Rad24"/>
</dbReference>
<evidence type="ECO:0000256" key="5">
    <source>
        <dbReference type="ARBA" id="ARBA00022840"/>
    </source>
</evidence>
<dbReference type="AlphaFoldDB" id="A0AAV0J808"/>